<evidence type="ECO:0000313" key="8">
    <source>
        <dbReference type="Proteomes" id="UP001142462"/>
    </source>
</evidence>
<gene>
    <name evidence="3 7" type="primary">purE</name>
    <name evidence="7" type="ORF">GCM10017576_22640</name>
</gene>
<feature type="binding site" evidence="3 5">
    <location>
        <position position="46"/>
    </location>
    <ligand>
        <name>substrate</name>
    </ligand>
</feature>
<name>A0A9W6H520_9MICO</name>
<evidence type="ECO:0000256" key="1">
    <source>
        <dbReference type="ARBA" id="ARBA00022755"/>
    </source>
</evidence>
<comment type="catalytic activity">
    <reaction evidence="3 4">
        <text>5-carboxyamino-1-(5-phospho-D-ribosyl)imidazole + H(+) = 5-amino-1-(5-phospho-D-ribosyl)imidazole-4-carboxylate</text>
        <dbReference type="Rhea" id="RHEA:13193"/>
        <dbReference type="ChEBI" id="CHEBI:15378"/>
        <dbReference type="ChEBI" id="CHEBI:58730"/>
        <dbReference type="ChEBI" id="CHEBI:77657"/>
        <dbReference type="EC" id="5.4.99.18"/>
    </reaction>
</comment>
<comment type="function">
    <text evidence="3 4">Catalyzes the conversion of N5-carboxyaminoimidazole ribonucleotide (N5-CAIR) to 4-carboxy-5-aminoimidazole ribonucleotide (CAIR).</text>
</comment>
<protein>
    <recommendedName>
        <fullName evidence="3 4">N5-carboxyaminoimidazole ribonucleotide mutase</fullName>
        <shortName evidence="3 4">N5-CAIR mutase</shortName>
        <ecNumber evidence="3 4">5.4.99.18</ecNumber>
    </recommendedName>
    <alternativeName>
        <fullName evidence="3">5-(carboxyamino)imidazole ribonucleotide mutase</fullName>
    </alternativeName>
</protein>
<reference evidence="7" key="1">
    <citation type="journal article" date="2014" name="Int. J. Syst. Evol. Microbiol.">
        <title>Complete genome sequence of Corynebacterium casei LMG S-19264T (=DSM 44701T), isolated from a smear-ripened cheese.</title>
        <authorList>
            <consortium name="US DOE Joint Genome Institute (JGI-PGF)"/>
            <person name="Walter F."/>
            <person name="Albersmeier A."/>
            <person name="Kalinowski J."/>
            <person name="Ruckert C."/>
        </authorList>
    </citation>
    <scope>NUCLEOTIDE SEQUENCE</scope>
    <source>
        <strain evidence="7">VKM Ac-1020</strain>
    </source>
</reference>
<dbReference type="SUPFAM" id="SSF52255">
    <property type="entry name" value="N5-CAIR mutase (phosphoribosylaminoimidazole carboxylase, PurE)"/>
    <property type="match status" value="1"/>
</dbReference>
<dbReference type="GO" id="GO:0034023">
    <property type="term" value="F:5-(carboxyamino)imidazole ribonucleotide mutase activity"/>
    <property type="evidence" value="ECO:0007669"/>
    <property type="project" value="UniProtKB-UniRule"/>
</dbReference>
<dbReference type="InterPro" id="IPR000031">
    <property type="entry name" value="PurE_dom"/>
</dbReference>
<accession>A0A9W6H520</accession>
<keyword evidence="1 3" id="KW-0658">Purine biosynthesis</keyword>
<evidence type="ECO:0000256" key="5">
    <source>
        <dbReference type="PIRSR" id="PIRSR001338-1"/>
    </source>
</evidence>
<evidence type="ECO:0000256" key="4">
    <source>
        <dbReference type="PIRNR" id="PIRNR001338"/>
    </source>
</evidence>
<evidence type="ECO:0000313" key="7">
    <source>
        <dbReference type="EMBL" id="GLJ62134.1"/>
    </source>
</evidence>
<keyword evidence="2 3" id="KW-0413">Isomerase</keyword>
<dbReference type="PANTHER" id="PTHR23046:SF2">
    <property type="entry name" value="PHOSPHORIBOSYLAMINOIMIDAZOLE CARBOXYLASE"/>
    <property type="match status" value="1"/>
</dbReference>
<dbReference type="Pfam" id="PF00731">
    <property type="entry name" value="AIRC"/>
    <property type="match status" value="1"/>
</dbReference>
<dbReference type="HAMAP" id="MF_01929">
    <property type="entry name" value="PurE_classI"/>
    <property type="match status" value="1"/>
</dbReference>
<feature type="binding site" evidence="3 5">
    <location>
        <position position="19"/>
    </location>
    <ligand>
        <name>substrate</name>
    </ligand>
</feature>
<dbReference type="AlphaFoldDB" id="A0A9W6H520"/>
<proteinExistence type="inferred from homology"/>
<feature type="binding site" evidence="3 5">
    <location>
        <position position="16"/>
    </location>
    <ligand>
        <name>substrate</name>
    </ligand>
</feature>
<feature type="domain" description="PurE" evidence="6">
    <location>
        <begin position="8"/>
        <end position="157"/>
    </location>
</feature>
<keyword evidence="8" id="KW-1185">Reference proteome</keyword>
<dbReference type="InterPro" id="IPR033747">
    <property type="entry name" value="PurE_ClassI"/>
</dbReference>
<dbReference type="PANTHER" id="PTHR23046">
    <property type="entry name" value="PHOSPHORIBOSYLAMINOIMIDAZOLE CARBOXYLASE CATALYTIC SUBUNIT"/>
    <property type="match status" value="1"/>
</dbReference>
<dbReference type="NCBIfam" id="TIGR01162">
    <property type="entry name" value="purE"/>
    <property type="match status" value="1"/>
</dbReference>
<evidence type="ECO:0000256" key="2">
    <source>
        <dbReference type="ARBA" id="ARBA00023235"/>
    </source>
</evidence>
<dbReference type="Proteomes" id="UP001142462">
    <property type="component" value="Unassembled WGS sequence"/>
</dbReference>
<evidence type="ECO:0000259" key="6">
    <source>
        <dbReference type="SMART" id="SM01001"/>
    </source>
</evidence>
<dbReference type="EC" id="5.4.99.18" evidence="3 4"/>
<sequence length="168" mass="17525">MLNSSETPLVGVVMGSDSDWRVMVDASTALTELGIPHEVEVVSAHRTVDKLIRYGREARGRGLRAIIAGAGGAAHLPGMLASVTALPVIGVPVQLKTLDGLDSLLSIVQMPAGIPVATVSINGAKNAGLLAARILGTADAAIADRIEEYARDLERQVEEKNARLKGSL</sequence>
<dbReference type="InterPro" id="IPR024694">
    <property type="entry name" value="PurE_prokaryotes"/>
</dbReference>
<comment type="pathway">
    <text evidence="3 4">Purine metabolism; IMP biosynthesis via de novo pathway; 5-amino-1-(5-phospho-D-ribosyl)imidazole-4-carboxylate from 5-amino-1-(5-phospho-D-ribosyl)imidazole (N5-CAIR route): step 2/2.</text>
</comment>
<reference evidence="7" key="2">
    <citation type="submission" date="2023-01" db="EMBL/GenBank/DDBJ databases">
        <authorList>
            <person name="Sun Q."/>
            <person name="Evtushenko L."/>
        </authorList>
    </citation>
    <scope>NUCLEOTIDE SEQUENCE</scope>
    <source>
        <strain evidence="7">VKM Ac-1020</strain>
    </source>
</reference>
<dbReference type="EMBL" id="BSEJ01000011">
    <property type="protein sequence ID" value="GLJ62134.1"/>
    <property type="molecule type" value="Genomic_DNA"/>
</dbReference>
<dbReference type="PIRSF" id="PIRSF001338">
    <property type="entry name" value="AIR_carboxylase"/>
    <property type="match status" value="1"/>
</dbReference>
<evidence type="ECO:0000256" key="3">
    <source>
        <dbReference type="HAMAP-Rule" id="MF_01929"/>
    </source>
</evidence>
<comment type="similarity">
    <text evidence="3">Belongs to the AIR carboxylase family. Class I subfamily.</text>
</comment>
<organism evidence="7 8">
    <name type="scientific">Microbacterium barkeri</name>
    <dbReference type="NCBI Taxonomy" id="33917"/>
    <lineage>
        <taxon>Bacteria</taxon>
        <taxon>Bacillati</taxon>
        <taxon>Actinomycetota</taxon>
        <taxon>Actinomycetes</taxon>
        <taxon>Micrococcales</taxon>
        <taxon>Microbacteriaceae</taxon>
        <taxon>Microbacterium</taxon>
    </lineage>
</organism>
<dbReference type="GO" id="GO:0006189">
    <property type="term" value="P:'de novo' IMP biosynthetic process"/>
    <property type="evidence" value="ECO:0007669"/>
    <property type="project" value="UniProtKB-UniRule"/>
</dbReference>
<dbReference type="SMART" id="SM01001">
    <property type="entry name" value="AIRC"/>
    <property type="match status" value="1"/>
</dbReference>
<comment type="caution">
    <text evidence="7">The sequence shown here is derived from an EMBL/GenBank/DDBJ whole genome shotgun (WGS) entry which is preliminary data.</text>
</comment>
<dbReference type="Gene3D" id="3.40.50.1970">
    <property type="match status" value="1"/>
</dbReference>